<evidence type="ECO:0000313" key="2">
    <source>
        <dbReference type="RefSeq" id="XP_026666952.1"/>
    </source>
</evidence>
<dbReference type="KEGG" id="ccal:113463923"/>
<proteinExistence type="predicted"/>
<evidence type="ECO:0000313" key="1">
    <source>
        <dbReference type="Proteomes" id="UP000694925"/>
    </source>
</evidence>
<gene>
    <name evidence="2" type="primary">LOC113463923</name>
</gene>
<dbReference type="Proteomes" id="UP000694925">
    <property type="component" value="Unplaced"/>
</dbReference>
<reference evidence="2" key="1">
    <citation type="submission" date="2025-08" db="UniProtKB">
        <authorList>
            <consortium name="RefSeq"/>
        </authorList>
    </citation>
    <scope>IDENTIFICATION</scope>
    <source>
        <tissue evidence="2">Whole body</tissue>
    </source>
</reference>
<keyword evidence="1" id="KW-1185">Reference proteome</keyword>
<organism evidence="1 2">
    <name type="scientific">Ceratina calcarata</name>
    <dbReference type="NCBI Taxonomy" id="156304"/>
    <lineage>
        <taxon>Eukaryota</taxon>
        <taxon>Metazoa</taxon>
        <taxon>Ecdysozoa</taxon>
        <taxon>Arthropoda</taxon>
        <taxon>Hexapoda</taxon>
        <taxon>Insecta</taxon>
        <taxon>Pterygota</taxon>
        <taxon>Neoptera</taxon>
        <taxon>Endopterygota</taxon>
        <taxon>Hymenoptera</taxon>
        <taxon>Apocrita</taxon>
        <taxon>Aculeata</taxon>
        <taxon>Apoidea</taxon>
        <taxon>Anthophila</taxon>
        <taxon>Apidae</taxon>
        <taxon>Ceratina</taxon>
        <taxon>Zadontomerus</taxon>
    </lineage>
</organism>
<dbReference type="GeneID" id="113463923"/>
<dbReference type="RefSeq" id="XP_026666952.1">
    <property type="nucleotide sequence ID" value="XM_026811151.1"/>
</dbReference>
<sequence length="143" mass="17283">MDSLLLWKNKKIIWQITFRTYKKREIVSCARRKNKKGHRYNEDWLMLCLLLHIRSPKQYRNMQKNNNNYRILQLAFLWLNNWESNVSKKLITKDEFLPNNTTQGLRVTIKSTMDITDYLISKYDFDYILTGRLNQDSLEVSTS</sequence>
<protein>
    <submittedName>
        <fullName evidence="2">Uncharacterized protein LOC113463923</fullName>
    </submittedName>
</protein>
<dbReference type="AlphaFoldDB" id="A0AAJ7RX76"/>
<name>A0AAJ7RX76_9HYME</name>
<accession>A0AAJ7RX76</accession>